<dbReference type="SUPFAM" id="SSF52799">
    <property type="entry name" value="(Phosphotyrosine protein) phosphatases II"/>
    <property type="match status" value="1"/>
</dbReference>
<dbReference type="OrthoDB" id="10252009at2759"/>
<evidence type="ECO:0000259" key="5">
    <source>
        <dbReference type="PROSITE" id="PS50054"/>
    </source>
</evidence>
<dbReference type="SMART" id="SM00195">
    <property type="entry name" value="DSPc"/>
    <property type="match status" value="1"/>
</dbReference>
<dbReference type="InterPro" id="IPR000340">
    <property type="entry name" value="Dual-sp_phosphatase_cat-dom"/>
</dbReference>
<evidence type="ECO:0000313" key="7">
    <source>
        <dbReference type="Proteomes" id="UP000799777"/>
    </source>
</evidence>
<dbReference type="EMBL" id="ML978244">
    <property type="protein sequence ID" value="KAF2026381.1"/>
    <property type="molecule type" value="Genomic_DNA"/>
</dbReference>
<dbReference type="InterPro" id="IPR029021">
    <property type="entry name" value="Prot-tyrosine_phosphatase-like"/>
</dbReference>
<dbReference type="Pfam" id="PF00782">
    <property type="entry name" value="DSPc"/>
    <property type="match status" value="1"/>
</dbReference>
<dbReference type="GO" id="GO:0008138">
    <property type="term" value="F:protein tyrosine/serine/threonine phosphatase activity"/>
    <property type="evidence" value="ECO:0007669"/>
    <property type="project" value="TreeGrafter"/>
</dbReference>
<evidence type="ECO:0000256" key="2">
    <source>
        <dbReference type="ARBA" id="ARBA00013064"/>
    </source>
</evidence>
<keyword evidence="7" id="KW-1185">Reference proteome</keyword>
<evidence type="ECO:0000256" key="4">
    <source>
        <dbReference type="ARBA" id="ARBA00022912"/>
    </source>
</evidence>
<comment type="similarity">
    <text evidence="1">Belongs to the protein-tyrosine phosphatase family. Non-receptor class dual specificity subfamily.</text>
</comment>
<dbReference type="InterPro" id="IPR020422">
    <property type="entry name" value="TYR_PHOSPHATASE_DUAL_dom"/>
</dbReference>
<comment type="caution">
    <text evidence="6">The sequence shown here is derived from an EMBL/GenBank/DDBJ whole genome shotgun (WGS) entry which is preliminary data.</text>
</comment>
<keyword evidence="3" id="KW-0378">Hydrolase</keyword>
<dbReference type="AlphaFoldDB" id="A0A9P4H1W3"/>
<dbReference type="CDD" id="cd14498">
    <property type="entry name" value="DSP"/>
    <property type="match status" value="1"/>
</dbReference>
<sequence length="152" mass="17095">QLREHGITHVLSLLASGSTIKIPRELGFRHDVVEIEDNPFADLLGILDEACAFIDAALHTQTTQDMKMLVHSLQRICRSAAVVVGYVMRTLGLDCVQAVKVVQDARPILMANAGFAEQLELWERMGHAVRTDDGEEKAVYSGWKIRRDWKRN</sequence>
<evidence type="ECO:0000256" key="3">
    <source>
        <dbReference type="ARBA" id="ARBA00022801"/>
    </source>
</evidence>
<dbReference type="PANTHER" id="PTHR45848">
    <property type="entry name" value="DUAL SPECIFICITY PROTEIN PHOSPHATASE 12 FAMILY MEMBER"/>
    <property type="match status" value="1"/>
</dbReference>
<feature type="domain" description="Tyrosine-protein phosphatase" evidence="5">
    <location>
        <begin position="1"/>
        <end position="128"/>
    </location>
</feature>
<evidence type="ECO:0000313" key="6">
    <source>
        <dbReference type="EMBL" id="KAF2026381.1"/>
    </source>
</evidence>
<gene>
    <name evidence="6" type="ORF">EK21DRAFT_74347</name>
</gene>
<reference evidence="6" key="1">
    <citation type="journal article" date="2020" name="Stud. Mycol.">
        <title>101 Dothideomycetes genomes: a test case for predicting lifestyles and emergence of pathogens.</title>
        <authorList>
            <person name="Haridas S."/>
            <person name="Albert R."/>
            <person name="Binder M."/>
            <person name="Bloem J."/>
            <person name="Labutti K."/>
            <person name="Salamov A."/>
            <person name="Andreopoulos B."/>
            <person name="Baker S."/>
            <person name="Barry K."/>
            <person name="Bills G."/>
            <person name="Bluhm B."/>
            <person name="Cannon C."/>
            <person name="Castanera R."/>
            <person name="Culley D."/>
            <person name="Daum C."/>
            <person name="Ezra D."/>
            <person name="Gonzalez J."/>
            <person name="Henrissat B."/>
            <person name="Kuo A."/>
            <person name="Liang C."/>
            <person name="Lipzen A."/>
            <person name="Lutzoni F."/>
            <person name="Magnuson J."/>
            <person name="Mondo S."/>
            <person name="Nolan M."/>
            <person name="Ohm R."/>
            <person name="Pangilinan J."/>
            <person name="Park H.-J."/>
            <person name="Ramirez L."/>
            <person name="Alfaro M."/>
            <person name="Sun H."/>
            <person name="Tritt A."/>
            <person name="Yoshinaga Y."/>
            <person name="Zwiers L.-H."/>
            <person name="Turgeon B."/>
            <person name="Goodwin S."/>
            <person name="Spatafora J."/>
            <person name="Crous P."/>
            <person name="Grigoriev I."/>
        </authorList>
    </citation>
    <scope>NUCLEOTIDE SEQUENCE</scope>
    <source>
        <strain evidence="6">CBS 110217</strain>
    </source>
</reference>
<dbReference type="Proteomes" id="UP000799777">
    <property type="component" value="Unassembled WGS sequence"/>
</dbReference>
<protein>
    <recommendedName>
        <fullName evidence="2">protein-tyrosine-phosphatase</fullName>
        <ecNumber evidence="2">3.1.3.48</ecNumber>
    </recommendedName>
</protein>
<proteinExistence type="inferred from homology"/>
<dbReference type="Gene3D" id="3.90.190.10">
    <property type="entry name" value="Protein tyrosine phosphatase superfamily"/>
    <property type="match status" value="1"/>
</dbReference>
<evidence type="ECO:0000256" key="1">
    <source>
        <dbReference type="ARBA" id="ARBA00008601"/>
    </source>
</evidence>
<dbReference type="PANTHER" id="PTHR45848:SF4">
    <property type="entry name" value="DUAL SPECIFICITY PROTEIN PHOSPHATASE 12"/>
    <property type="match status" value="1"/>
</dbReference>
<name>A0A9P4H1W3_9PLEO</name>
<organism evidence="6 7">
    <name type="scientific">Setomelanomma holmii</name>
    <dbReference type="NCBI Taxonomy" id="210430"/>
    <lineage>
        <taxon>Eukaryota</taxon>
        <taxon>Fungi</taxon>
        <taxon>Dikarya</taxon>
        <taxon>Ascomycota</taxon>
        <taxon>Pezizomycotina</taxon>
        <taxon>Dothideomycetes</taxon>
        <taxon>Pleosporomycetidae</taxon>
        <taxon>Pleosporales</taxon>
        <taxon>Pleosporineae</taxon>
        <taxon>Phaeosphaeriaceae</taxon>
        <taxon>Setomelanomma</taxon>
    </lineage>
</organism>
<dbReference type="PROSITE" id="PS50054">
    <property type="entry name" value="TYR_PHOSPHATASE_DUAL"/>
    <property type="match status" value="1"/>
</dbReference>
<dbReference type="EC" id="3.1.3.48" evidence="2"/>
<feature type="non-terminal residue" evidence="6">
    <location>
        <position position="1"/>
    </location>
</feature>
<dbReference type="GO" id="GO:0004725">
    <property type="term" value="F:protein tyrosine phosphatase activity"/>
    <property type="evidence" value="ECO:0007669"/>
    <property type="project" value="UniProtKB-EC"/>
</dbReference>
<keyword evidence="4" id="KW-0904">Protein phosphatase</keyword>
<accession>A0A9P4H1W3</accession>